<dbReference type="PANTHER" id="PTHR10395">
    <property type="entry name" value="URICASE AND TRANSTHYRETIN-RELATED"/>
    <property type="match status" value="1"/>
</dbReference>
<protein>
    <recommendedName>
        <fullName evidence="3">Transthyretin</fullName>
    </recommendedName>
    <alternativeName>
        <fullName evidence="9">Prealbumin</fullName>
    </alternativeName>
</protein>
<dbReference type="Pfam" id="PF25600">
    <property type="entry name" value="TRIM_CC"/>
    <property type="match status" value="1"/>
</dbReference>
<evidence type="ECO:0000313" key="14">
    <source>
        <dbReference type="Ensembl" id="ENSCCRP00000131421.1"/>
    </source>
</evidence>
<dbReference type="Gene3D" id="2.60.40.180">
    <property type="entry name" value="Transthyretin/hydroxyisourate hydrolase domain"/>
    <property type="match status" value="1"/>
</dbReference>
<evidence type="ECO:0000256" key="2">
    <source>
        <dbReference type="ARBA" id="ARBA00007893"/>
    </source>
</evidence>
<feature type="region of interest" description="Disordered" evidence="11">
    <location>
        <begin position="338"/>
        <end position="376"/>
    </location>
</feature>
<comment type="similarity">
    <text evidence="2">Belongs to the transthyretin family.</text>
</comment>
<evidence type="ECO:0000256" key="3">
    <source>
        <dbReference type="ARBA" id="ARBA00021606"/>
    </source>
</evidence>
<evidence type="ECO:0000256" key="7">
    <source>
        <dbReference type="ARBA" id="ARBA00022702"/>
    </source>
</evidence>
<organism evidence="14 15">
    <name type="scientific">Cyprinus carpio carpio</name>
    <dbReference type="NCBI Taxonomy" id="630221"/>
    <lineage>
        <taxon>Eukaryota</taxon>
        <taxon>Metazoa</taxon>
        <taxon>Chordata</taxon>
        <taxon>Craniata</taxon>
        <taxon>Vertebrata</taxon>
        <taxon>Euteleostomi</taxon>
        <taxon>Actinopterygii</taxon>
        <taxon>Neopterygii</taxon>
        <taxon>Teleostei</taxon>
        <taxon>Ostariophysi</taxon>
        <taxon>Cypriniformes</taxon>
        <taxon>Cyprinidae</taxon>
        <taxon>Cyprininae</taxon>
        <taxon>Cyprinus</taxon>
    </lineage>
</organism>
<keyword evidence="10" id="KW-0175">Coiled coil</keyword>
<feature type="compositionally biased region" description="Polar residues" evidence="11">
    <location>
        <begin position="359"/>
        <end position="368"/>
    </location>
</feature>
<reference evidence="14" key="1">
    <citation type="submission" date="2025-08" db="UniProtKB">
        <authorList>
            <consortium name="Ensembl"/>
        </authorList>
    </citation>
    <scope>IDENTIFICATION</scope>
</reference>
<name>A0A9J7ZKS7_CYPCA</name>
<dbReference type="SUPFAM" id="SSF49472">
    <property type="entry name" value="Transthyretin (synonym: prealbumin)"/>
    <property type="match status" value="1"/>
</dbReference>
<evidence type="ECO:0000256" key="11">
    <source>
        <dbReference type="SAM" id="MobiDB-lite"/>
    </source>
</evidence>
<sequence>MQLCSNMAKAVICVLLASLFACCRSAPVAFHGGSDVICPLTVKILDAVKGTPAGNIALDVYRQDQGGTWEKIASGKVDMMGEVHNLITEEEFTPGVYRVEFDTKAYWKAEGRTPFHQVADMETLHTNAVSTSMTSSFAAQSQLQANNQCCHFLHKSRRKKKHLEQTQRDFQQRIQLREKDLQELREVVKTHKRSAKEAVQDTERNFTELMRLIERNRSEVTQLIRDQEKAAVSRAEEHMKQLEQEIDDLRRRDTELEKLLQTDDHIHFLLSVESCSVPPQTMYVPRITPDSHLLYEDVGKSVLLLKKRVEGFCKEVIGKISCTVPYIEIISTSEERIQSPQKQSWGTIPGSPSGRPQKAWSQSRSLSDSKYWHFTE</sequence>
<keyword evidence="7" id="KW-0372">Hormone</keyword>
<dbReference type="InterPro" id="IPR000895">
    <property type="entry name" value="Transthyretin/HIU_hydrolase"/>
</dbReference>
<dbReference type="PRINTS" id="PR00189">
    <property type="entry name" value="TRNSTHYRETIN"/>
</dbReference>
<evidence type="ECO:0000313" key="15">
    <source>
        <dbReference type="Proteomes" id="UP001108240"/>
    </source>
</evidence>
<proteinExistence type="inferred from homology"/>
<evidence type="ECO:0000256" key="8">
    <source>
        <dbReference type="ARBA" id="ARBA00022920"/>
    </source>
</evidence>
<dbReference type="GO" id="GO:0005179">
    <property type="term" value="F:hormone activity"/>
    <property type="evidence" value="ECO:0007669"/>
    <property type="project" value="UniProtKB-KW"/>
</dbReference>
<feature type="domain" description="Transthyretin/hydroxyisourate hydrolase" evidence="13">
    <location>
        <begin position="35"/>
        <end position="159"/>
    </location>
</feature>
<accession>A0A9J7ZKS7</accession>
<evidence type="ECO:0000256" key="12">
    <source>
        <dbReference type="SAM" id="SignalP"/>
    </source>
</evidence>
<keyword evidence="6" id="KW-0765">Sulfation</keyword>
<evidence type="ECO:0000256" key="1">
    <source>
        <dbReference type="ARBA" id="ARBA00004613"/>
    </source>
</evidence>
<dbReference type="Ensembl" id="ENSCCRT00000159728.1">
    <property type="protein sequence ID" value="ENSCCRP00000131421.1"/>
    <property type="gene ID" value="ENSCCRG00000082495.1"/>
</dbReference>
<keyword evidence="15" id="KW-1185">Reference proteome</keyword>
<keyword evidence="4" id="KW-0813">Transport</keyword>
<evidence type="ECO:0000256" key="5">
    <source>
        <dbReference type="ARBA" id="ARBA00022525"/>
    </source>
</evidence>
<reference evidence="14" key="2">
    <citation type="submission" date="2025-09" db="UniProtKB">
        <authorList>
            <consortium name="Ensembl"/>
        </authorList>
    </citation>
    <scope>IDENTIFICATION</scope>
</reference>
<evidence type="ECO:0000256" key="10">
    <source>
        <dbReference type="SAM" id="Coils"/>
    </source>
</evidence>
<dbReference type="PANTHER" id="PTHR10395:SF12">
    <property type="entry name" value="TRANSTHYRETIN"/>
    <property type="match status" value="1"/>
</dbReference>
<feature type="chain" id="PRO_5039910615" description="Transthyretin" evidence="12">
    <location>
        <begin position="26"/>
        <end position="376"/>
    </location>
</feature>
<keyword evidence="12" id="KW-0732">Signal</keyword>
<dbReference type="Proteomes" id="UP001108240">
    <property type="component" value="Unplaced"/>
</dbReference>
<dbReference type="InterPro" id="IPR023416">
    <property type="entry name" value="Transthyretin/HIU_hydrolase_d"/>
</dbReference>
<evidence type="ECO:0000256" key="6">
    <source>
        <dbReference type="ARBA" id="ARBA00022641"/>
    </source>
</evidence>
<evidence type="ECO:0000259" key="13">
    <source>
        <dbReference type="SMART" id="SM00095"/>
    </source>
</evidence>
<dbReference type="InterPro" id="IPR058030">
    <property type="entry name" value="TRIM8/14/16/25/29/45/65_CC"/>
</dbReference>
<dbReference type="GO" id="GO:0006144">
    <property type="term" value="P:purine nucleobase metabolic process"/>
    <property type="evidence" value="ECO:0007669"/>
    <property type="project" value="TreeGrafter"/>
</dbReference>
<dbReference type="GO" id="GO:0005576">
    <property type="term" value="C:extracellular region"/>
    <property type="evidence" value="ECO:0007669"/>
    <property type="project" value="UniProtKB-SubCell"/>
</dbReference>
<dbReference type="SMART" id="SM00095">
    <property type="entry name" value="TR_THY"/>
    <property type="match status" value="1"/>
</dbReference>
<evidence type="ECO:0000256" key="4">
    <source>
        <dbReference type="ARBA" id="ARBA00022448"/>
    </source>
</evidence>
<feature type="coiled-coil region" evidence="10">
    <location>
        <begin position="181"/>
        <end position="259"/>
    </location>
</feature>
<keyword evidence="8" id="KW-0795">Thyroid hormone</keyword>
<comment type="subcellular location">
    <subcellularLocation>
        <location evidence="1">Secreted</location>
    </subcellularLocation>
</comment>
<feature type="signal peptide" evidence="12">
    <location>
        <begin position="1"/>
        <end position="25"/>
    </location>
</feature>
<dbReference type="InterPro" id="IPR036817">
    <property type="entry name" value="Transthyretin/HIU_hydrolase_sf"/>
</dbReference>
<dbReference type="GeneTree" id="ENSGT01150000286899"/>
<evidence type="ECO:0000256" key="9">
    <source>
        <dbReference type="ARBA" id="ARBA00031604"/>
    </source>
</evidence>
<dbReference type="Pfam" id="PF00576">
    <property type="entry name" value="Transthyretin"/>
    <property type="match status" value="1"/>
</dbReference>
<dbReference type="AlphaFoldDB" id="A0A9J7ZKS7"/>
<keyword evidence="5" id="KW-0964">Secreted</keyword>